<evidence type="ECO:0000313" key="11">
    <source>
        <dbReference type="Proteomes" id="UP001329430"/>
    </source>
</evidence>
<comment type="caution">
    <text evidence="10">The sequence shown here is derived from an EMBL/GenBank/DDBJ whole genome shotgun (WGS) entry which is preliminary data.</text>
</comment>
<reference evidence="10 11" key="1">
    <citation type="journal article" date="2024" name="Insects">
        <title>An Improved Chromosome-Level Genome Assembly of the Firefly Pyrocoelia pectoralis.</title>
        <authorList>
            <person name="Fu X."/>
            <person name="Meyer-Rochow V.B."/>
            <person name="Ballantyne L."/>
            <person name="Zhu X."/>
        </authorList>
    </citation>
    <scope>NUCLEOTIDE SEQUENCE [LARGE SCALE GENOMIC DNA]</scope>
    <source>
        <strain evidence="10">XCY_ONT2</strain>
    </source>
</reference>
<dbReference type="GO" id="GO:0004861">
    <property type="term" value="F:cyclin-dependent protein serine/threonine kinase inhibitor activity"/>
    <property type="evidence" value="ECO:0007669"/>
    <property type="project" value="InterPro"/>
</dbReference>
<feature type="compositionally biased region" description="Low complexity" evidence="9">
    <location>
        <begin position="213"/>
        <end position="231"/>
    </location>
</feature>
<evidence type="ECO:0000256" key="4">
    <source>
        <dbReference type="ARBA" id="ARBA00023015"/>
    </source>
</evidence>
<evidence type="ECO:0000313" key="10">
    <source>
        <dbReference type="EMBL" id="KAK5648951.1"/>
    </source>
</evidence>
<evidence type="ECO:0000256" key="9">
    <source>
        <dbReference type="SAM" id="MobiDB-lite"/>
    </source>
</evidence>
<keyword evidence="7" id="KW-0539">Nucleus</keyword>
<evidence type="ECO:0000256" key="5">
    <source>
        <dbReference type="ARBA" id="ARBA00023054"/>
    </source>
</evidence>
<dbReference type="Gene3D" id="6.10.250.2910">
    <property type="match status" value="1"/>
</dbReference>
<feature type="coiled-coil region" evidence="8">
    <location>
        <begin position="180"/>
        <end position="207"/>
    </location>
</feature>
<keyword evidence="6" id="KW-0804">Transcription</keyword>
<protein>
    <submittedName>
        <fullName evidence="10">Uncharacterized protein</fullName>
    </submittedName>
</protein>
<feature type="compositionally biased region" description="Basic residues" evidence="9">
    <location>
        <begin position="44"/>
        <end position="58"/>
    </location>
</feature>
<name>A0AAN7ZV13_9COLE</name>
<comment type="subcellular location">
    <subcellularLocation>
        <location evidence="1">Nucleus</location>
    </subcellularLocation>
</comment>
<feature type="compositionally biased region" description="Polar residues" evidence="9">
    <location>
        <begin position="60"/>
        <end position="71"/>
    </location>
</feature>
<dbReference type="PANTHER" id="PTHR13469:SF8">
    <property type="entry name" value="HEXIM P-TEFB COMPLEX SUBUNIT 1"/>
    <property type="match status" value="1"/>
</dbReference>
<dbReference type="GO" id="GO:0005737">
    <property type="term" value="C:cytoplasm"/>
    <property type="evidence" value="ECO:0007669"/>
    <property type="project" value="InterPro"/>
</dbReference>
<dbReference type="Pfam" id="PF15313">
    <property type="entry name" value="HEXIM"/>
    <property type="match status" value="1"/>
</dbReference>
<sequence length="263" mass="30199">MCSNSEGINENLRAVGALRQDDVDERIPAYASTVPNKDDEIPPKKRKTRRGRNKRRHPYLNSNMNRTSWNATKPDAPHNSNQFLIEDQGTTKEIDDCLKNDKMTRTRDSSFSMDSDGEFYSSPDGEEAFLRKDFDDTYEKFRTERFNAMTKNDIIEEFLQLEKKFETVVKSNRNGAREEDKYLEKEIDRLLLENETLKRENSDLRNQILISNSSVDSESDSSESCSTSSSSANDTVKEVIQSDEGVNDYSQMNGHSPSYLQTV</sequence>
<evidence type="ECO:0000256" key="1">
    <source>
        <dbReference type="ARBA" id="ARBA00004123"/>
    </source>
</evidence>
<accession>A0AAN7ZV13</accession>
<dbReference type="EMBL" id="JAVRBK010000002">
    <property type="protein sequence ID" value="KAK5648951.1"/>
    <property type="molecule type" value="Genomic_DNA"/>
</dbReference>
<dbReference type="Proteomes" id="UP001329430">
    <property type="component" value="Chromosome 2"/>
</dbReference>
<keyword evidence="5 8" id="KW-0175">Coiled coil</keyword>
<dbReference type="PRINTS" id="PR02094">
    <property type="entry name" value="HEXIMFAMILY"/>
</dbReference>
<evidence type="ECO:0000256" key="6">
    <source>
        <dbReference type="ARBA" id="ARBA00023163"/>
    </source>
</evidence>
<keyword evidence="11" id="KW-1185">Reference proteome</keyword>
<evidence type="ECO:0000256" key="7">
    <source>
        <dbReference type="ARBA" id="ARBA00023242"/>
    </source>
</evidence>
<organism evidence="10 11">
    <name type="scientific">Pyrocoelia pectoralis</name>
    <dbReference type="NCBI Taxonomy" id="417401"/>
    <lineage>
        <taxon>Eukaryota</taxon>
        <taxon>Metazoa</taxon>
        <taxon>Ecdysozoa</taxon>
        <taxon>Arthropoda</taxon>
        <taxon>Hexapoda</taxon>
        <taxon>Insecta</taxon>
        <taxon>Pterygota</taxon>
        <taxon>Neoptera</taxon>
        <taxon>Endopterygota</taxon>
        <taxon>Coleoptera</taxon>
        <taxon>Polyphaga</taxon>
        <taxon>Elateriformia</taxon>
        <taxon>Elateroidea</taxon>
        <taxon>Lampyridae</taxon>
        <taxon>Lampyrinae</taxon>
        <taxon>Pyrocoelia</taxon>
    </lineage>
</organism>
<evidence type="ECO:0000256" key="8">
    <source>
        <dbReference type="SAM" id="Coils"/>
    </source>
</evidence>
<dbReference type="GO" id="GO:0000122">
    <property type="term" value="P:negative regulation of transcription by RNA polymerase II"/>
    <property type="evidence" value="ECO:0007669"/>
    <property type="project" value="InterPro"/>
</dbReference>
<gene>
    <name evidence="10" type="ORF">RI129_003843</name>
</gene>
<evidence type="ECO:0000256" key="3">
    <source>
        <dbReference type="ARBA" id="ARBA00022491"/>
    </source>
</evidence>
<comment type="similarity">
    <text evidence="2">Belongs to the HEXIM family.</text>
</comment>
<feature type="region of interest" description="Disordered" evidence="9">
    <location>
        <begin position="28"/>
        <end position="76"/>
    </location>
</feature>
<dbReference type="GO" id="GO:0005654">
    <property type="term" value="C:nucleoplasm"/>
    <property type="evidence" value="ECO:0007669"/>
    <property type="project" value="TreeGrafter"/>
</dbReference>
<dbReference type="PANTHER" id="PTHR13469">
    <property type="entry name" value="HEXAMETHYLENE BISACETAMIDE INDUCIBLE 1"/>
    <property type="match status" value="1"/>
</dbReference>
<keyword evidence="3" id="KW-0678">Repressor</keyword>
<feature type="compositionally biased region" description="Polar residues" evidence="9">
    <location>
        <begin position="248"/>
        <end position="263"/>
    </location>
</feature>
<feature type="region of interest" description="Disordered" evidence="9">
    <location>
        <begin position="213"/>
        <end position="263"/>
    </location>
</feature>
<keyword evidence="4" id="KW-0805">Transcription regulation</keyword>
<dbReference type="GO" id="GO:0097322">
    <property type="term" value="F:7SK snRNA binding"/>
    <property type="evidence" value="ECO:0007669"/>
    <property type="project" value="TreeGrafter"/>
</dbReference>
<proteinExistence type="inferred from homology"/>
<dbReference type="InterPro" id="IPR024872">
    <property type="entry name" value="HEXIM"/>
</dbReference>
<dbReference type="AlphaFoldDB" id="A0AAN7ZV13"/>
<evidence type="ECO:0000256" key="2">
    <source>
        <dbReference type="ARBA" id="ARBA00008409"/>
    </source>
</evidence>